<proteinExistence type="predicted"/>
<comment type="caution">
    <text evidence="1">The sequence shown here is derived from an EMBL/GenBank/DDBJ whole genome shotgun (WGS) entry which is preliminary data.</text>
</comment>
<gene>
    <name evidence="1" type="ORF">LCGC14_3004150</name>
</gene>
<organism evidence="1">
    <name type="scientific">marine sediment metagenome</name>
    <dbReference type="NCBI Taxonomy" id="412755"/>
    <lineage>
        <taxon>unclassified sequences</taxon>
        <taxon>metagenomes</taxon>
        <taxon>ecological metagenomes</taxon>
    </lineage>
</organism>
<evidence type="ECO:0000313" key="1">
    <source>
        <dbReference type="EMBL" id="KKK62457.1"/>
    </source>
</evidence>
<name>A0A0F8X045_9ZZZZ</name>
<reference evidence="1" key="1">
    <citation type="journal article" date="2015" name="Nature">
        <title>Complex archaea that bridge the gap between prokaryotes and eukaryotes.</title>
        <authorList>
            <person name="Spang A."/>
            <person name="Saw J.H."/>
            <person name="Jorgensen S.L."/>
            <person name="Zaremba-Niedzwiedzka K."/>
            <person name="Martijn J."/>
            <person name="Lind A.E."/>
            <person name="van Eijk R."/>
            <person name="Schleper C."/>
            <person name="Guy L."/>
            <person name="Ettema T.J."/>
        </authorList>
    </citation>
    <scope>NUCLEOTIDE SEQUENCE</scope>
</reference>
<accession>A0A0F8X045</accession>
<sequence>MEDNTMYIYDDKVAETEMSPKEKTLEWIDLCISGVQ</sequence>
<feature type="non-terminal residue" evidence="1">
    <location>
        <position position="36"/>
    </location>
</feature>
<dbReference type="EMBL" id="LAZR01061983">
    <property type="protein sequence ID" value="KKK62457.1"/>
    <property type="molecule type" value="Genomic_DNA"/>
</dbReference>
<dbReference type="AlphaFoldDB" id="A0A0F8X045"/>
<protein>
    <submittedName>
        <fullName evidence="1">Uncharacterized protein</fullName>
    </submittedName>
</protein>